<evidence type="ECO:0000313" key="2">
    <source>
        <dbReference type="EMBL" id="KAF3597630.1"/>
    </source>
</evidence>
<feature type="transmembrane region" description="Helical" evidence="1">
    <location>
        <begin position="41"/>
        <end position="61"/>
    </location>
</feature>
<keyword evidence="1" id="KW-0472">Membrane</keyword>
<keyword evidence="3" id="KW-1185">Reference proteome</keyword>
<proteinExistence type="predicted"/>
<organism evidence="2 3">
    <name type="scientific">Brassica cretica</name>
    <name type="common">Mustard</name>
    <dbReference type="NCBI Taxonomy" id="69181"/>
    <lineage>
        <taxon>Eukaryota</taxon>
        <taxon>Viridiplantae</taxon>
        <taxon>Streptophyta</taxon>
        <taxon>Embryophyta</taxon>
        <taxon>Tracheophyta</taxon>
        <taxon>Spermatophyta</taxon>
        <taxon>Magnoliopsida</taxon>
        <taxon>eudicotyledons</taxon>
        <taxon>Gunneridae</taxon>
        <taxon>Pentapetalae</taxon>
        <taxon>rosids</taxon>
        <taxon>malvids</taxon>
        <taxon>Brassicales</taxon>
        <taxon>Brassicaceae</taxon>
        <taxon>Brassiceae</taxon>
        <taxon>Brassica</taxon>
    </lineage>
</organism>
<sequence length="132" mass="15102">MSSGLELYGFVRIGVVGGLGEALGGVYSVEVWHRLERCTRLLVLLSTCLRAESSSFAVLVFRFAVMRKTVMWRLRDLSPCLLWFCFMVLLEVSSGGETLFWITLSSPFPTEQVFWFLQLRIPIAEESEDYLH</sequence>
<name>A0ABQ7EMA0_BRACR</name>
<reference evidence="2 3" key="1">
    <citation type="journal article" date="2020" name="BMC Genomics">
        <title>Intraspecific diversification of the crop wild relative Brassica cretica Lam. using demographic model selection.</title>
        <authorList>
            <person name="Kioukis A."/>
            <person name="Michalopoulou V.A."/>
            <person name="Briers L."/>
            <person name="Pirintsos S."/>
            <person name="Studholme D.J."/>
            <person name="Pavlidis P."/>
            <person name="Sarris P.F."/>
        </authorList>
    </citation>
    <scope>NUCLEOTIDE SEQUENCE [LARGE SCALE GENOMIC DNA]</scope>
    <source>
        <strain evidence="3">cv. PFS-1207/04</strain>
    </source>
</reference>
<comment type="caution">
    <text evidence="2">The sequence shown here is derived from an EMBL/GenBank/DDBJ whole genome shotgun (WGS) entry which is preliminary data.</text>
</comment>
<evidence type="ECO:0000256" key="1">
    <source>
        <dbReference type="SAM" id="Phobius"/>
    </source>
</evidence>
<accession>A0ABQ7EMA0</accession>
<feature type="transmembrane region" description="Helical" evidence="1">
    <location>
        <begin position="81"/>
        <end position="104"/>
    </location>
</feature>
<keyword evidence="1" id="KW-0812">Transmembrane</keyword>
<feature type="transmembrane region" description="Helical" evidence="1">
    <location>
        <begin position="7"/>
        <end position="29"/>
    </location>
</feature>
<dbReference type="Proteomes" id="UP000266723">
    <property type="component" value="Unassembled WGS sequence"/>
</dbReference>
<protein>
    <submittedName>
        <fullName evidence="2">Uncharacterized protein</fullName>
    </submittedName>
</protein>
<dbReference type="EMBL" id="QGKV02000299">
    <property type="protein sequence ID" value="KAF3597630.1"/>
    <property type="molecule type" value="Genomic_DNA"/>
</dbReference>
<gene>
    <name evidence="2" type="ORF">DY000_02025100</name>
</gene>
<keyword evidence="1" id="KW-1133">Transmembrane helix</keyword>
<evidence type="ECO:0000313" key="3">
    <source>
        <dbReference type="Proteomes" id="UP000266723"/>
    </source>
</evidence>